<dbReference type="Gene3D" id="1.20.1250.20">
    <property type="entry name" value="MFS general substrate transporter like domains"/>
    <property type="match status" value="1"/>
</dbReference>
<organism evidence="3">
    <name type="scientific">Sipha flava</name>
    <name type="common">yellow sugarcane aphid</name>
    <dbReference type="NCBI Taxonomy" id="143950"/>
    <lineage>
        <taxon>Eukaryota</taxon>
        <taxon>Metazoa</taxon>
        <taxon>Ecdysozoa</taxon>
        <taxon>Arthropoda</taxon>
        <taxon>Hexapoda</taxon>
        <taxon>Insecta</taxon>
        <taxon>Pterygota</taxon>
        <taxon>Neoptera</taxon>
        <taxon>Paraneoptera</taxon>
        <taxon>Hemiptera</taxon>
        <taxon>Sternorrhyncha</taxon>
        <taxon>Aphidomorpha</taxon>
        <taxon>Aphidoidea</taxon>
        <taxon>Aphididae</taxon>
        <taxon>Sipha</taxon>
    </lineage>
</organism>
<keyword evidence="2" id="KW-0472">Membrane</keyword>
<dbReference type="Proteomes" id="UP000694846">
    <property type="component" value="Unplaced"/>
</dbReference>
<feature type="transmembrane region" description="Helical" evidence="2">
    <location>
        <begin position="166"/>
        <end position="185"/>
    </location>
</feature>
<dbReference type="SUPFAM" id="SSF103473">
    <property type="entry name" value="MFS general substrate transporter"/>
    <property type="match status" value="1"/>
</dbReference>
<name>A0A2S2QD28_9HEMI</name>
<evidence type="ECO:0000256" key="1">
    <source>
        <dbReference type="ARBA" id="ARBA00005773"/>
    </source>
</evidence>
<comment type="similarity">
    <text evidence="1">Belongs to the reduced folate carrier (RFC) transporter (TC 2.A.48) family.</text>
</comment>
<reference evidence="5" key="2">
    <citation type="submission" date="2025-04" db="UniProtKB">
        <authorList>
            <consortium name="RefSeq"/>
        </authorList>
    </citation>
    <scope>IDENTIFICATION</scope>
    <source>
        <tissue evidence="5">Whole body</tissue>
    </source>
</reference>
<dbReference type="InterPro" id="IPR002666">
    <property type="entry name" value="Folate_carrier"/>
</dbReference>
<feature type="transmembrane region" description="Helical" evidence="2">
    <location>
        <begin position="322"/>
        <end position="342"/>
    </location>
</feature>
<dbReference type="Pfam" id="PF01770">
    <property type="entry name" value="Folate_carrier"/>
    <property type="match status" value="1"/>
</dbReference>
<feature type="transmembrane region" description="Helical" evidence="2">
    <location>
        <begin position="354"/>
        <end position="378"/>
    </location>
</feature>
<evidence type="ECO:0000313" key="3">
    <source>
        <dbReference type="EMBL" id="MBY75646.1"/>
    </source>
</evidence>
<keyword evidence="2" id="KW-1133">Transmembrane helix</keyword>
<feature type="transmembrane region" description="Helical" evidence="2">
    <location>
        <begin position="71"/>
        <end position="92"/>
    </location>
</feature>
<proteinExistence type="inferred from homology"/>
<keyword evidence="2" id="KW-0812">Transmembrane</keyword>
<feature type="transmembrane region" description="Helical" evidence="2">
    <location>
        <begin position="390"/>
        <end position="410"/>
    </location>
</feature>
<dbReference type="EMBL" id="GGMS01006443">
    <property type="protein sequence ID" value="MBY75646.1"/>
    <property type="molecule type" value="Transcribed_RNA"/>
</dbReference>
<feature type="transmembrane region" description="Helical" evidence="2">
    <location>
        <begin position="47"/>
        <end position="65"/>
    </location>
</feature>
<feature type="transmembrane region" description="Helical" evidence="2">
    <location>
        <begin position="231"/>
        <end position="252"/>
    </location>
</feature>
<feature type="transmembrane region" description="Helical" evidence="2">
    <location>
        <begin position="272"/>
        <end position="290"/>
    </location>
</feature>
<dbReference type="InterPro" id="IPR036259">
    <property type="entry name" value="MFS_trans_sf"/>
</dbReference>
<sequence length="426" mass="48695">MEKWLIQSIWIAVFGFLKEFRPEDPYITQYLSNPPMNFTDKEIMQEIFPVSTYTCLGLTVIIFLVTDYLRYKPIVVLNALSNFTVQIMLIFCRTKTEMKIMEVFYGNMIACEVAYYTYIYSKVDKKHYKIVSSHMKMACLLGRLVSALLAQVLIDYHVLTVQQLNYLTLVGAATSIIWAFGLPSIKSSLYFHQSPEHTYIRDNTDVNVSKSKTVCQRLWFDFITAFTNRYVLQWSIWWTLGTCFYYQFMSYAQSLWQEIYKNGTDLPVTDNGIVEAAYTIISTLGVYLIGIITVSSWWLVGILTLGQGILLLIMAHESLLSHAYVGYIIFGTFYHIMATVANCEVAKNIPADSYALVFGINTFFTLVLQTCLTVIVNSPVGFMLNIRTQFLVYGGSCLIIGFVYTIGAMCSTYNKMRGHSIFSISK</sequence>
<gene>
    <name evidence="3" type="primary">SLC19A2_2</name>
    <name evidence="5" type="synonym">LOC112693040</name>
    <name evidence="3" type="ORF">g.91582</name>
</gene>
<dbReference type="RefSeq" id="XP_025423708.1">
    <property type="nucleotide sequence ID" value="XM_025567923.1"/>
</dbReference>
<evidence type="ECO:0000256" key="2">
    <source>
        <dbReference type="SAM" id="Phobius"/>
    </source>
</evidence>
<evidence type="ECO:0000313" key="4">
    <source>
        <dbReference type="Proteomes" id="UP000694846"/>
    </source>
</evidence>
<accession>A0A2S2QD28</accession>
<evidence type="ECO:0000313" key="5">
    <source>
        <dbReference type="RefSeq" id="XP_025423708.1"/>
    </source>
</evidence>
<dbReference type="NCBIfam" id="TIGR00806">
    <property type="entry name" value="rfc"/>
    <property type="match status" value="1"/>
</dbReference>
<reference evidence="3" key="1">
    <citation type="submission" date="2018-04" db="EMBL/GenBank/DDBJ databases">
        <title>Transcriptome assembly of Sipha flava.</title>
        <authorList>
            <person name="Scully E.D."/>
            <person name="Geib S.M."/>
            <person name="Palmer N.A."/>
            <person name="Koch K."/>
            <person name="Bradshaw J."/>
            <person name="Heng-Moss T."/>
            <person name="Sarath G."/>
        </authorList>
    </citation>
    <scope>NUCLEOTIDE SEQUENCE</scope>
</reference>
<dbReference type="OrthoDB" id="18814at2759"/>
<keyword evidence="4" id="KW-1185">Reference proteome</keyword>
<dbReference type="PANTHER" id="PTHR10686">
    <property type="entry name" value="FOLATE TRANSPORTER"/>
    <property type="match status" value="1"/>
</dbReference>
<dbReference type="PANTHER" id="PTHR10686:SF18">
    <property type="entry name" value="IP11787P-RELATED"/>
    <property type="match status" value="1"/>
</dbReference>
<protein>
    <submittedName>
        <fullName evidence="3 5">Thiamine transporter 1</fullName>
    </submittedName>
</protein>
<dbReference type="AlphaFoldDB" id="A0A2S2QD28"/>
<feature type="transmembrane region" description="Helical" evidence="2">
    <location>
        <begin position="135"/>
        <end position="154"/>
    </location>
</feature>
<dbReference type="GO" id="GO:0005886">
    <property type="term" value="C:plasma membrane"/>
    <property type="evidence" value="ECO:0007669"/>
    <property type="project" value="TreeGrafter"/>
</dbReference>
<dbReference type="GO" id="GO:0090482">
    <property type="term" value="F:vitamin transmembrane transporter activity"/>
    <property type="evidence" value="ECO:0007669"/>
    <property type="project" value="InterPro"/>
</dbReference>